<evidence type="ECO:0000313" key="1">
    <source>
        <dbReference type="EMBL" id="KAL2849274.1"/>
    </source>
</evidence>
<proteinExistence type="predicted"/>
<dbReference type="GeneID" id="98155414"/>
<keyword evidence="2" id="KW-1185">Reference proteome</keyword>
<comment type="caution">
    <text evidence="1">The sequence shown here is derived from an EMBL/GenBank/DDBJ whole genome shotgun (WGS) entry which is preliminary data.</text>
</comment>
<dbReference type="EMBL" id="JBFXLR010000023">
    <property type="protein sequence ID" value="KAL2849274.1"/>
    <property type="molecule type" value="Genomic_DNA"/>
</dbReference>
<sequence>MPEIPPFRLSPARELVFDFDLHQSPNRFYDRECRKLLLDAFPGAHAIEFDDRLLVYRFSQLPPKPWPKKIAGVPCYFTDHDNDLGPTVSLIRRRDFPRTRLAQHLDLRDNEAAADLVFNLVKDFFKQRAIPITEIQFWGRLVIIILEGKEDRSIFGTGRLPQSGARCNCFYLFDEEMSRPGSLSAFQHQENVEFRNKPLENTVIPGPPSKFNELSQAPETKLGDSIFLDTPFSGFLEGTTVCHAVFGVPTSDDPGATQQSTWIRCQWHYMGEGSGQAISDKICGSPIWNKEHKVQGLFRYAPTSGVFVDFCMSVAADELLSEATQ</sequence>
<gene>
    <name evidence="1" type="ORF">BJX68DRAFT_237826</name>
</gene>
<reference evidence="1 2" key="1">
    <citation type="submission" date="2024-07" db="EMBL/GenBank/DDBJ databases">
        <title>Section-level genome sequencing and comparative genomics of Aspergillus sections Usti and Cavernicolus.</title>
        <authorList>
            <consortium name="Lawrence Berkeley National Laboratory"/>
            <person name="Nybo J.L."/>
            <person name="Vesth T.C."/>
            <person name="Theobald S."/>
            <person name="Frisvad J.C."/>
            <person name="Larsen T.O."/>
            <person name="Kjaerboelling I."/>
            <person name="Rothschild-Mancinelli K."/>
            <person name="Lyhne E.K."/>
            <person name="Kogle M.E."/>
            <person name="Barry K."/>
            <person name="Clum A."/>
            <person name="Na H."/>
            <person name="Ledsgaard L."/>
            <person name="Lin J."/>
            <person name="Lipzen A."/>
            <person name="Kuo A."/>
            <person name="Riley R."/>
            <person name="Mondo S."/>
            <person name="LaButti K."/>
            <person name="Haridas S."/>
            <person name="Pangalinan J."/>
            <person name="Salamov A.A."/>
            <person name="Simmons B.A."/>
            <person name="Magnuson J.K."/>
            <person name="Chen J."/>
            <person name="Drula E."/>
            <person name="Henrissat B."/>
            <person name="Wiebenga A."/>
            <person name="Lubbers R.J."/>
            <person name="Gomes A.C."/>
            <person name="Macurrencykelacurrency M.R."/>
            <person name="Stajich J."/>
            <person name="Grigoriev I.V."/>
            <person name="Mortensen U.H."/>
            <person name="De vries R.P."/>
            <person name="Baker S.E."/>
            <person name="Andersen M.R."/>
        </authorList>
    </citation>
    <scope>NUCLEOTIDE SEQUENCE [LARGE SCALE GENOMIC DNA]</scope>
    <source>
        <strain evidence="1 2">CBS 756.74</strain>
    </source>
</reference>
<accession>A0ABR4KAJ5</accession>
<evidence type="ECO:0000313" key="2">
    <source>
        <dbReference type="Proteomes" id="UP001610444"/>
    </source>
</evidence>
<dbReference type="RefSeq" id="XP_070898661.1">
    <property type="nucleotide sequence ID" value="XM_071040250.1"/>
</dbReference>
<dbReference type="Proteomes" id="UP001610444">
    <property type="component" value="Unassembled WGS sequence"/>
</dbReference>
<name>A0ABR4KAJ5_9EURO</name>
<protein>
    <submittedName>
        <fullName evidence="1">Uncharacterized protein</fullName>
    </submittedName>
</protein>
<organism evidence="1 2">
    <name type="scientific">Aspergillus pseudodeflectus</name>
    <dbReference type="NCBI Taxonomy" id="176178"/>
    <lineage>
        <taxon>Eukaryota</taxon>
        <taxon>Fungi</taxon>
        <taxon>Dikarya</taxon>
        <taxon>Ascomycota</taxon>
        <taxon>Pezizomycotina</taxon>
        <taxon>Eurotiomycetes</taxon>
        <taxon>Eurotiomycetidae</taxon>
        <taxon>Eurotiales</taxon>
        <taxon>Aspergillaceae</taxon>
        <taxon>Aspergillus</taxon>
        <taxon>Aspergillus subgen. Nidulantes</taxon>
    </lineage>
</organism>